<gene>
    <name evidence="1" type="ORF">SAMN06296036_12964</name>
</gene>
<dbReference type="Pfam" id="PF02348">
    <property type="entry name" value="CTP_transf_3"/>
    <property type="match status" value="1"/>
</dbReference>
<dbReference type="RefSeq" id="WP_132324700.1">
    <property type="nucleotide sequence ID" value="NZ_FWZT01000029.1"/>
</dbReference>
<accession>A0A1Y6CT06</accession>
<dbReference type="EMBL" id="FWZT01000029">
    <property type="protein sequence ID" value="SMF75704.1"/>
    <property type="molecule type" value="Genomic_DNA"/>
</dbReference>
<keyword evidence="2" id="KW-1185">Reference proteome</keyword>
<name>A0A1Y6CT06_9BACT</name>
<reference evidence="2" key="1">
    <citation type="submission" date="2017-04" db="EMBL/GenBank/DDBJ databases">
        <authorList>
            <person name="Varghese N."/>
            <person name="Submissions S."/>
        </authorList>
    </citation>
    <scope>NUCLEOTIDE SEQUENCE [LARGE SCALE GENOMIC DNA]</scope>
    <source>
        <strain evidence="2">RKEM611</strain>
    </source>
</reference>
<protein>
    <submittedName>
        <fullName evidence="1">Spore coat polysaccharide biosynthesis protein SpsF</fullName>
    </submittedName>
</protein>
<dbReference type="InterPro" id="IPR029044">
    <property type="entry name" value="Nucleotide-diphossugar_trans"/>
</dbReference>
<dbReference type="GO" id="GO:0005829">
    <property type="term" value="C:cytosol"/>
    <property type="evidence" value="ECO:0007669"/>
    <property type="project" value="TreeGrafter"/>
</dbReference>
<evidence type="ECO:0000313" key="1">
    <source>
        <dbReference type="EMBL" id="SMF75704.1"/>
    </source>
</evidence>
<dbReference type="InterPro" id="IPR003329">
    <property type="entry name" value="Cytidylyl_trans"/>
</dbReference>
<dbReference type="Proteomes" id="UP000192907">
    <property type="component" value="Unassembled WGS sequence"/>
</dbReference>
<sequence length="225" mass="26069">MNLCVIQARLGSKRLPRKMLLDLHGFPVIEWVIRRLLRSRNLDKIVLAIPQNDFELEMIGGKMGIPVYKGDEDDVLGRFRLVTDKLKPRNVVRVCADNPFVDPVEIDRLISYFSCNKLDYAYNHIPRNNQYPDGLGAEICTIECLESIFSNASGKEQREHLFNYLWENQECFQIGTFDPLNVECHKPHLRFDIDTLHDLHKLRRMNVTIQSTINCIVKQGEGVSE</sequence>
<evidence type="ECO:0000313" key="2">
    <source>
        <dbReference type="Proteomes" id="UP000192907"/>
    </source>
</evidence>
<dbReference type="AlphaFoldDB" id="A0A1Y6CT06"/>
<dbReference type="PANTHER" id="PTHR42866:SF1">
    <property type="entry name" value="SPORE COAT POLYSACCHARIDE BIOSYNTHESIS PROTEIN SPSF"/>
    <property type="match status" value="1"/>
</dbReference>
<dbReference type="OrthoDB" id="9801052at2"/>
<proteinExistence type="predicted"/>
<dbReference type="PANTHER" id="PTHR42866">
    <property type="entry name" value="3-DEOXY-MANNO-OCTULOSONATE CYTIDYLYLTRANSFERASE"/>
    <property type="match status" value="1"/>
</dbReference>
<organism evidence="1 2">
    <name type="scientific">Pseudobacteriovorax antillogorgiicola</name>
    <dbReference type="NCBI Taxonomy" id="1513793"/>
    <lineage>
        <taxon>Bacteria</taxon>
        <taxon>Pseudomonadati</taxon>
        <taxon>Bdellovibrionota</taxon>
        <taxon>Oligoflexia</taxon>
        <taxon>Oligoflexales</taxon>
        <taxon>Pseudobacteriovoracaceae</taxon>
        <taxon>Pseudobacteriovorax</taxon>
    </lineage>
</organism>
<dbReference type="STRING" id="1513793.SAMN06296036_12964"/>
<dbReference type="SUPFAM" id="SSF53448">
    <property type="entry name" value="Nucleotide-diphospho-sugar transferases"/>
    <property type="match status" value="1"/>
</dbReference>
<dbReference type="Gene3D" id="3.90.550.10">
    <property type="entry name" value="Spore Coat Polysaccharide Biosynthesis Protein SpsA, Chain A"/>
    <property type="match status" value="1"/>
</dbReference>